<proteinExistence type="predicted"/>
<reference evidence="1 2" key="1">
    <citation type="journal article" date="2019" name="Nat. Microbiol.">
        <title>Mediterranean grassland soil C-N compound turnover is dependent on rainfall and depth, and is mediated by genomically divergent microorganisms.</title>
        <authorList>
            <person name="Diamond S."/>
            <person name="Andeer P.F."/>
            <person name="Li Z."/>
            <person name="Crits-Christoph A."/>
            <person name="Burstein D."/>
            <person name="Anantharaman K."/>
            <person name="Lane K.R."/>
            <person name="Thomas B.C."/>
            <person name="Pan C."/>
            <person name="Northen T.R."/>
            <person name="Banfield J.F."/>
        </authorList>
    </citation>
    <scope>NUCLEOTIDE SEQUENCE [LARGE SCALE GENOMIC DNA]</scope>
    <source>
        <strain evidence="1">WS_10</strain>
    </source>
</reference>
<dbReference type="Gene3D" id="3.30.2130.10">
    <property type="entry name" value="VC0802-like"/>
    <property type="match status" value="1"/>
</dbReference>
<organism evidence="1 2">
    <name type="scientific">Eiseniibacteriota bacterium</name>
    <dbReference type="NCBI Taxonomy" id="2212470"/>
    <lineage>
        <taxon>Bacteria</taxon>
        <taxon>Candidatus Eiseniibacteriota</taxon>
    </lineage>
</organism>
<name>A0A538U058_UNCEI</name>
<evidence type="ECO:0000313" key="1">
    <source>
        <dbReference type="EMBL" id="TMQ69287.1"/>
    </source>
</evidence>
<dbReference type="PANTHER" id="PTHR40099:SF1">
    <property type="entry name" value="ACETOLACTATE SYNTHASE, SMALL SUBUNIT"/>
    <property type="match status" value="1"/>
</dbReference>
<accession>A0A538U058</accession>
<dbReference type="EMBL" id="VBPA01000315">
    <property type="protein sequence ID" value="TMQ69287.1"/>
    <property type="molecule type" value="Genomic_DNA"/>
</dbReference>
<evidence type="ECO:0000313" key="2">
    <source>
        <dbReference type="Proteomes" id="UP000319836"/>
    </source>
</evidence>
<dbReference type="SUPFAM" id="SSF55021">
    <property type="entry name" value="ACT-like"/>
    <property type="match status" value="2"/>
</dbReference>
<dbReference type="PANTHER" id="PTHR40099">
    <property type="entry name" value="ACETOLACTATE SYNTHASE, SMALL SUBUNIT"/>
    <property type="match status" value="1"/>
</dbReference>
<protein>
    <recommendedName>
        <fullName evidence="3">ACT domain-containing protein</fullName>
    </recommendedName>
</protein>
<dbReference type="AlphaFoldDB" id="A0A538U058"/>
<dbReference type="InterPro" id="IPR045865">
    <property type="entry name" value="ACT-like_dom_sf"/>
</dbReference>
<comment type="caution">
    <text evidence="1">The sequence shown here is derived from an EMBL/GenBank/DDBJ whole genome shotgun (WGS) entry which is preliminary data.</text>
</comment>
<gene>
    <name evidence="1" type="ORF">E6K80_12245</name>
</gene>
<dbReference type="Proteomes" id="UP000319836">
    <property type="component" value="Unassembled WGS sequence"/>
</dbReference>
<evidence type="ECO:0008006" key="3">
    <source>
        <dbReference type="Google" id="ProtNLM"/>
    </source>
</evidence>
<sequence length="129" mass="13675">MANQFVVQLKNEPGAMAILAEALAARGVDLRAIGGGGLGDSGHVIMTTADDATTKLVLDEGGYTYVEGESILAEVDDKPGGMARISRQLADAGVNIHGHLFLGRWGDRAMFAFLVDRPDLAKPILERKV</sequence>